<sequence length="141" mass="16594">MMARNHQVLCKLMELKVITIEFYRLLKFHNMTRWRVSFVVGNPKRIKSMYQVKTNVDSGVFKAIQKVAIEAFDIKEEQFKLFVLRYQNSRDVIYHRGTRSKHTKCPNLLCTLGPPVSKGYTSTEFTNFLLNKCATYYLVMV</sequence>
<reference evidence="4 5" key="1">
    <citation type="submission" date="2012-05" db="EMBL/GenBank/DDBJ databases">
        <authorList>
            <person name="Hilton J."/>
        </authorList>
    </citation>
    <scope>NUCLEOTIDE SEQUENCE [LARGE SCALE GENOMIC DNA]</scope>
    <source>
        <strain evidence="4 5">HH01</strain>
    </source>
</reference>
<dbReference type="AlphaFoldDB" id="M1X4Z1"/>
<dbReference type="InterPro" id="IPR015424">
    <property type="entry name" value="PyrdxlP-dep_Trfase"/>
</dbReference>
<comment type="caution">
    <text evidence="4">The sequence shown here is derived from an EMBL/GenBank/DDBJ whole genome shotgun (WGS) entry which is preliminary data.</text>
</comment>
<evidence type="ECO:0000256" key="3">
    <source>
        <dbReference type="ARBA" id="ARBA00022679"/>
    </source>
</evidence>
<accession>M1X4Z1</accession>
<dbReference type="GO" id="GO:0008483">
    <property type="term" value="F:transaminase activity"/>
    <property type="evidence" value="ECO:0007669"/>
    <property type="project" value="UniProtKB-KW"/>
</dbReference>
<organism evidence="4 5">
    <name type="scientific">Richelia intracellularis HH01</name>
    <dbReference type="NCBI Taxonomy" id="1165094"/>
    <lineage>
        <taxon>Bacteria</taxon>
        <taxon>Bacillati</taxon>
        <taxon>Cyanobacteriota</taxon>
        <taxon>Cyanophyceae</taxon>
        <taxon>Nostocales</taxon>
        <taxon>Nostocaceae</taxon>
        <taxon>Richelia</taxon>
    </lineage>
</organism>
<keyword evidence="2 4" id="KW-0032">Aminotransferase</keyword>
<keyword evidence="5" id="KW-1185">Reference proteome</keyword>
<dbReference type="EMBL" id="CAIY01000029">
    <property type="protein sequence ID" value="CCH66926.1"/>
    <property type="molecule type" value="Genomic_DNA"/>
</dbReference>
<dbReference type="InterPro" id="IPR050881">
    <property type="entry name" value="LL-DAP_aminotransferase"/>
</dbReference>
<dbReference type="InterPro" id="IPR015422">
    <property type="entry name" value="PyrdxlP-dep_Trfase_small"/>
</dbReference>
<gene>
    <name evidence="4" type="ORF">RINTHH_7710</name>
</gene>
<dbReference type="InterPro" id="IPR015421">
    <property type="entry name" value="PyrdxlP-dep_Trfase_major"/>
</dbReference>
<protein>
    <submittedName>
        <fullName evidence="4">Aspartate aminotransferase</fullName>
    </submittedName>
</protein>
<dbReference type="PANTHER" id="PTHR42832">
    <property type="entry name" value="AMINO ACID AMINOTRANSFERASE"/>
    <property type="match status" value="1"/>
</dbReference>
<evidence type="ECO:0000256" key="1">
    <source>
        <dbReference type="ARBA" id="ARBA00001933"/>
    </source>
</evidence>
<evidence type="ECO:0000313" key="5">
    <source>
        <dbReference type="Proteomes" id="UP000053051"/>
    </source>
</evidence>
<dbReference type="Gene3D" id="3.40.640.10">
    <property type="entry name" value="Type I PLP-dependent aspartate aminotransferase-like (Major domain)"/>
    <property type="match status" value="1"/>
</dbReference>
<comment type="cofactor">
    <cofactor evidence="1">
        <name>pyridoxal 5'-phosphate</name>
        <dbReference type="ChEBI" id="CHEBI:597326"/>
    </cofactor>
</comment>
<proteinExistence type="predicted"/>
<dbReference type="SUPFAM" id="SSF53383">
    <property type="entry name" value="PLP-dependent transferases"/>
    <property type="match status" value="1"/>
</dbReference>
<dbReference type="STRING" id="1165094.RINTHH_7710"/>
<name>M1X4Z1_9NOST</name>
<evidence type="ECO:0000313" key="4">
    <source>
        <dbReference type="EMBL" id="CCH66926.1"/>
    </source>
</evidence>
<dbReference type="Gene3D" id="3.90.1150.10">
    <property type="entry name" value="Aspartate Aminotransferase, domain 1"/>
    <property type="match status" value="1"/>
</dbReference>
<keyword evidence="3 4" id="KW-0808">Transferase</keyword>
<dbReference type="Proteomes" id="UP000053051">
    <property type="component" value="Unassembled WGS sequence"/>
</dbReference>
<dbReference type="PANTHER" id="PTHR42832:SF3">
    <property type="entry name" value="L-GLUTAMINE--4-(METHYLSULFANYL)-2-OXOBUTANOATE AMINOTRANSFERASE"/>
    <property type="match status" value="1"/>
</dbReference>
<evidence type="ECO:0000256" key="2">
    <source>
        <dbReference type="ARBA" id="ARBA00022576"/>
    </source>
</evidence>
<reference evidence="5" key="2">
    <citation type="submission" date="2016-01" db="EMBL/GenBank/DDBJ databases">
        <title>Diatom-associated endosymboitic cyanobacterium lacks core nitrogen metabolism enzymes.</title>
        <authorList>
            <person name="Hilton J.A."/>
            <person name="Foster R.A."/>
            <person name="Tripp H.J."/>
            <person name="Carter B.J."/>
            <person name="Zehr J.P."/>
            <person name="Villareal T.A."/>
        </authorList>
    </citation>
    <scope>NUCLEOTIDE SEQUENCE [LARGE SCALE GENOMIC DNA]</scope>
    <source>
        <strain evidence="5">HH01</strain>
    </source>
</reference>